<dbReference type="PANTHER" id="PTHR44591:SF14">
    <property type="entry name" value="PROTEIN PILG"/>
    <property type="match status" value="1"/>
</dbReference>
<evidence type="ECO:0000313" key="6">
    <source>
        <dbReference type="Proteomes" id="UP000199073"/>
    </source>
</evidence>
<dbReference type="OrthoDB" id="9788090at2"/>
<dbReference type="Pfam" id="PF13189">
    <property type="entry name" value="Cytidylate_kin2"/>
    <property type="match status" value="1"/>
</dbReference>
<dbReference type="InterPro" id="IPR027417">
    <property type="entry name" value="P-loop_NTPase"/>
</dbReference>
<dbReference type="STRING" id="91360.SAMN05660330_02842"/>
<organism evidence="5 6">
    <name type="scientific">Desulforhopalus singaporensis</name>
    <dbReference type="NCBI Taxonomy" id="91360"/>
    <lineage>
        <taxon>Bacteria</taxon>
        <taxon>Pseudomonadati</taxon>
        <taxon>Thermodesulfobacteriota</taxon>
        <taxon>Desulfobulbia</taxon>
        <taxon>Desulfobulbales</taxon>
        <taxon>Desulfocapsaceae</taxon>
        <taxon>Desulforhopalus</taxon>
    </lineage>
</organism>
<reference evidence="5 6" key="1">
    <citation type="submission" date="2016-10" db="EMBL/GenBank/DDBJ databases">
        <authorList>
            <person name="de Groot N.N."/>
        </authorList>
    </citation>
    <scope>NUCLEOTIDE SEQUENCE [LARGE SCALE GENOMIC DNA]</scope>
    <source>
        <strain evidence="5 6">DSM 12130</strain>
    </source>
</reference>
<dbReference type="Pfam" id="PF00072">
    <property type="entry name" value="Response_reg"/>
    <property type="match status" value="1"/>
</dbReference>
<dbReference type="Gene3D" id="3.40.50.2300">
    <property type="match status" value="1"/>
</dbReference>
<evidence type="ECO:0000256" key="1">
    <source>
        <dbReference type="ARBA" id="ARBA00022553"/>
    </source>
</evidence>
<feature type="domain" description="Response regulatory" evidence="4">
    <location>
        <begin position="282"/>
        <end position="397"/>
    </location>
</feature>
<dbReference type="EMBL" id="FNJI01000021">
    <property type="protein sequence ID" value="SDP46330.1"/>
    <property type="molecule type" value="Genomic_DNA"/>
</dbReference>
<dbReference type="InterPro" id="IPR001789">
    <property type="entry name" value="Sig_transdc_resp-reg_receiver"/>
</dbReference>
<dbReference type="AlphaFoldDB" id="A0A1H0SXP7"/>
<evidence type="ECO:0000256" key="2">
    <source>
        <dbReference type="ARBA" id="ARBA00023012"/>
    </source>
</evidence>
<dbReference type="PANTHER" id="PTHR44591">
    <property type="entry name" value="STRESS RESPONSE REGULATOR PROTEIN 1"/>
    <property type="match status" value="1"/>
</dbReference>
<feature type="modified residue" description="4-aspartylphosphate" evidence="3">
    <location>
        <position position="332"/>
    </location>
</feature>
<dbReference type="Gene3D" id="3.40.50.300">
    <property type="entry name" value="P-loop containing nucleotide triphosphate hydrolases"/>
    <property type="match status" value="1"/>
</dbReference>
<dbReference type="InterPro" id="IPR011006">
    <property type="entry name" value="CheY-like_superfamily"/>
</dbReference>
<proteinExistence type="predicted"/>
<accession>A0A1H0SXP7</accession>
<keyword evidence="2" id="KW-0902">Two-component regulatory system</keyword>
<protein>
    <submittedName>
        <fullName evidence="5">Response regulator containing CheY-like receiver, AAA-type ATPase, and DNA-binding domains</fullName>
    </submittedName>
</protein>
<dbReference type="PROSITE" id="PS50110">
    <property type="entry name" value="RESPONSE_REGULATORY"/>
    <property type="match status" value="1"/>
</dbReference>
<dbReference type="InterPro" id="IPR050595">
    <property type="entry name" value="Bact_response_regulator"/>
</dbReference>
<gene>
    <name evidence="5" type="ORF">SAMN05660330_02842</name>
</gene>
<evidence type="ECO:0000256" key="3">
    <source>
        <dbReference type="PROSITE-ProRule" id="PRU00169"/>
    </source>
</evidence>
<dbReference type="GO" id="GO:0000160">
    <property type="term" value="P:phosphorelay signal transduction system"/>
    <property type="evidence" value="ECO:0007669"/>
    <property type="project" value="UniProtKB-KW"/>
</dbReference>
<keyword evidence="6" id="KW-1185">Reference proteome</keyword>
<sequence>MSSIAIFPCTFTPADRVAKKLSESLELNLYQDVDLIAETAAQHDIDPEKLKNCIYGKTSVFNQFTLEKEKTVAVLKSVLAKRLVEASPTLYYGFLTTLIPARVTHILKTLIVDTRQGRIEQAMATFQYSEKEARKTLKKSDLTACYWSDFLMSKEPYDSSLYDLVIPVENRSESLLAQSIEKRFHTTSILVTAHSMQAVKDMVLETKVCAQLLASGHNLKVSAENHDVTITVEKSVLNFTRLADELTEIAKNTDGVKNVEVVKSSRFSESIYRKQHFELPSKVLFVDDEKEFVQTVSQRLISRDVGTYGVFNGEDALDLITDDDRPDVMVLDLKMPGMHGVDVLRETKKLAPEIEVIILTGHGTNEDMRQCMELGAFAYLNKPVDIEKLSATIKAANKKAHEK</sequence>
<evidence type="ECO:0000259" key="4">
    <source>
        <dbReference type="PROSITE" id="PS50110"/>
    </source>
</evidence>
<keyword evidence="1 3" id="KW-0597">Phosphoprotein</keyword>
<name>A0A1H0SXP7_9BACT</name>
<dbReference type="Proteomes" id="UP000199073">
    <property type="component" value="Unassembled WGS sequence"/>
</dbReference>
<dbReference type="GO" id="GO:0003677">
    <property type="term" value="F:DNA binding"/>
    <property type="evidence" value="ECO:0007669"/>
    <property type="project" value="UniProtKB-KW"/>
</dbReference>
<dbReference type="SUPFAM" id="SSF52172">
    <property type="entry name" value="CheY-like"/>
    <property type="match status" value="1"/>
</dbReference>
<keyword evidence="5" id="KW-0238">DNA-binding</keyword>
<dbReference type="RefSeq" id="WP_092223958.1">
    <property type="nucleotide sequence ID" value="NZ_FNJI01000021.1"/>
</dbReference>
<dbReference type="SMART" id="SM00448">
    <property type="entry name" value="REC"/>
    <property type="match status" value="1"/>
</dbReference>
<evidence type="ECO:0000313" key="5">
    <source>
        <dbReference type="EMBL" id="SDP46330.1"/>
    </source>
</evidence>